<sequence>MRRFGWNSQEIEAILGKKIFGVFGYYGSTEERIAMAIIINKKSKEYQGSVTGYQWEMRNGERTRKRLKIIVAHFDNSALIKTYSKILIGRCMNPEEQDMKALLTNLLKIWKLEERIIGSDLGLGKFQFDFEKEEEIDAVLRLQHFYFDCWMLSLARWQPKKLQLYPSEITF</sequence>
<feature type="domain" description="DUF4283" evidence="1">
    <location>
        <begin position="85"/>
        <end position="160"/>
    </location>
</feature>
<reference evidence="3" key="1">
    <citation type="submission" date="2025-08" db="UniProtKB">
        <authorList>
            <consortium name="RefSeq"/>
        </authorList>
    </citation>
    <scope>IDENTIFICATION</scope>
    <source>
        <tissue evidence="3">Leaf</tissue>
    </source>
</reference>
<accession>A0A9W3CNB1</accession>
<dbReference type="InterPro" id="IPR025558">
    <property type="entry name" value="DUF4283"/>
</dbReference>
<name>A0A9W3CNB1_RAPSA</name>
<evidence type="ECO:0000259" key="1">
    <source>
        <dbReference type="Pfam" id="PF14111"/>
    </source>
</evidence>
<keyword evidence="2" id="KW-1185">Reference proteome</keyword>
<gene>
    <name evidence="3" type="primary">LOC130502267</name>
</gene>
<dbReference type="Proteomes" id="UP000504610">
    <property type="component" value="Unplaced"/>
</dbReference>
<dbReference type="AlphaFoldDB" id="A0A9W3CNB1"/>
<protein>
    <submittedName>
        <fullName evidence="3">Uncharacterized protein LOC130502267</fullName>
    </submittedName>
</protein>
<dbReference type="OrthoDB" id="1108458at2759"/>
<dbReference type="Pfam" id="PF14111">
    <property type="entry name" value="DUF4283"/>
    <property type="match status" value="1"/>
</dbReference>
<organism evidence="2 3">
    <name type="scientific">Raphanus sativus</name>
    <name type="common">Radish</name>
    <name type="synonym">Raphanus raphanistrum var. sativus</name>
    <dbReference type="NCBI Taxonomy" id="3726"/>
    <lineage>
        <taxon>Eukaryota</taxon>
        <taxon>Viridiplantae</taxon>
        <taxon>Streptophyta</taxon>
        <taxon>Embryophyta</taxon>
        <taxon>Tracheophyta</taxon>
        <taxon>Spermatophyta</taxon>
        <taxon>Magnoliopsida</taxon>
        <taxon>eudicotyledons</taxon>
        <taxon>Gunneridae</taxon>
        <taxon>Pentapetalae</taxon>
        <taxon>rosids</taxon>
        <taxon>malvids</taxon>
        <taxon>Brassicales</taxon>
        <taxon>Brassicaceae</taxon>
        <taxon>Brassiceae</taxon>
        <taxon>Raphanus</taxon>
    </lineage>
</organism>
<evidence type="ECO:0000313" key="3">
    <source>
        <dbReference type="RefSeq" id="XP_056853022.1"/>
    </source>
</evidence>
<proteinExistence type="predicted"/>
<dbReference type="KEGG" id="rsz:130502267"/>
<dbReference type="GeneID" id="130502267"/>
<dbReference type="RefSeq" id="XP_056853022.1">
    <property type="nucleotide sequence ID" value="XM_056997042.1"/>
</dbReference>
<evidence type="ECO:0000313" key="2">
    <source>
        <dbReference type="Proteomes" id="UP000504610"/>
    </source>
</evidence>